<protein>
    <submittedName>
        <fullName evidence="2">Glycosyltransferase</fullName>
        <ecNumber evidence="2">2.4.-.-</ecNumber>
    </submittedName>
</protein>
<proteinExistence type="predicted"/>
<gene>
    <name evidence="2" type="ORF">VB738_04180</name>
</gene>
<dbReference type="PANTHER" id="PTHR43179:SF7">
    <property type="entry name" value="RHAMNOSYLTRANSFERASE WBBL"/>
    <property type="match status" value="1"/>
</dbReference>
<evidence type="ECO:0000313" key="3">
    <source>
        <dbReference type="Proteomes" id="UP001304461"/>
    </source>
</evidence>
<comment type="caution">
    <text evidence="2">The sequence shown here is derived from an EMBL/GenBank/DDBJ whole genome shotgun (WGS) entry which is preliminary data.</text>
</comment>
<sequence>MALPPVSIVTVTRDGLFFTRLLVEKVRQFAGQRDYEIIVIDRGSVDGTRQWLRSQPDVRLFRFGQWRVRGHGHAEAAARGIRAARHERIVLIDSDAHPVAPGWLEGTVDRLDGNTRLAGATFVDNHAGNPHGWYIHPHFMGFLRSDFEQLVVLRKCRGETTDTGEEATIRVLAAGYDIVRHPITFASDFAVGHPRVPTLAGGVFHAWYVSRLLHTAPEVARETGGQVTPESYLLPLMHRLRQVHGLGW</sequence>
<reference evidence="2 3" key="1">
    <citation type="submission" date="2023-12" db="EMBL/GenBank/DDBJ databases">
        <title>Baltic Sea Cyanobacteria.</title>
        <authorList>
            <person name="Delbaje E."/>
            <person name="Fewer D.P."/>
            <person name="Shishido T.K."/>
        </authorList>
    </citation>
    <scope>NUCLEOTIDE SEQUENCE [LARGE SCALE GENOMIC DNA]</scope>
    <source>
        <strain evidence="2 3">UHCC 0139</strain>
    </source>
</reference>
<dbReference type="Gene3D" id="3.90.550.10">
    <property type="entry name" value="Spore Coat Polysaccharide Biosynthesis Protein SpsA, Chain A"/>
    <property type="match status" value="1"/>
</dbReference>
<keyword evidence="2" id="KW-0808">Transferase</keyword>
<dbReference type="EMBL" id="JAYGHX010000002">
    <property type="protein sequence ID" value="MEA5390455.1"/>
    <property type="molecule type" value="Genomic_DNA"/>
</dbReference>
<dbReference type="InterPro" id="IPR029044">
    <property type="entry name" value="Nucleotide-diphossugar_trans"/>
</dbReference>
<dbReference type="RefSeq" id="WP_323304558.1">
    <property type="nucleotide sequence ID" value="NZ_JAYGHX010000002.1"/>
</dbReference>
<keyword evidence="3" id="KW-1185">Reference proteome</keyword>
<feature type="domain" description="Glycosyltransferase 2-like" evidence="1">
    <location>
        <begin position="23"/>
        <end position="142"/>
    </location>
</feature>
<organism evidence="2 3">
    <name type="scientific">Cyanobium gracile UHCC 0139</name>
    <dbReference type="NCBI Taxonomy" id="3110308"/>
    <lineage>
        <taxon>Bacteria</taxon>
        <taxon>Bacillati</taxon>
        <taxon>Cyanobacteriota</taxon>
        <taxon>Cyanophyceae</taxon>
        <taxon>Synechococcales</taxon>
        <taxon>Prochlorococcaceae</taxon>
        <taxon>Cyanobium</taxon>
    </lineage>
</organism>
<dbReference type="Proteomes" id="UP001304461">
    <property type="component" value="Unassembled WGS sequence"/>
</dbReference>
<evidence type="ECO:0000313" key="2">
    <source>
        <dbReference type="EMBL" id="MEA5390455.1"/>
    </source>
</evidence>
<dbReference type="GO" id="GO:0016757">
    <property type="term" value="F:glycosyltransferase activity"/>
    <property type="evidence" value="ECO:0007669"/>
    <property type="project" value="UniProtKB-KW"/>
</dbReference>
<dbReference type="CDD" id="cd00761">
    <property type="entry name" value="Glyco_tranf_GTA_type"/>
    <property type="match status" value="1"/>
</dbReference>
<dbReference type="PANTHER" id="PTHR43179">
    <property type="entry name" value="RHAMNOSYLTRANSFERASE WBBL"/>
    <property type="match status" value="1"/>
</dbReference>
<dbReference type="SUPFAM" id="SSF53448">
    <property type="entry name" value="Nucleotide-diphospho-sugar transferases"/>
    <property type="match status" value="1"/>
</dbReference>
<dbReference type="InterPro" id="IPR001173">
    <property type="entry name" value="Glyco_trans_2-like"/>
</dbReference>
<keyword evidence="2" id="KW-0328">Glycosyltransferase</keyword>
<accession>A0ABU5RRQ3</accession>
<dbReference type="Pfam" id="PF00535">
    <property type="entry name" value="Glycos_transf_2"/>
    <property type="match status" value="1"/>
</dbReference>
<evidence type="ECO:0000259" key="1">
    <source>
        <dbReference type="Pfam" id="PF00535"/>
    </source>
</evidence>
<name>A0ABU5RRQ3_9CYAN</name>
<dbReference type="EC" id="2.4.-.-" evidence="2"/>